<evidence type="ECO:0000313" key="3">
    <source>
        <dbReference type="Proteomes" id="UP000199666"/>
    </source>
</evidence>
<protein>
    <submittedName>
        <fullName evidence="2">Uncharacterized protein</fullName>
    </submittedName>
</protein>
<gene>
    <name evidence="2" type="ORF">SAMN04489864_11377</name>
</gene>
<reference evidence="2 3" key="1">
    <citation type="submission" date="2016-10" db="EMBL/GenBank/DDBJ databases">
        <authorList>
            <person name="de Groot N.N."/>
        </authorList>
    </citation>
    <scope>NUCLEOTIDE SEQUENCE [LARGE SCALE GENOMIC DNA]</scope>
    <source>
        <strain evidence="2 3">DSM 18684</strain>
    </source>
</reference>
<keyword evidence="1" id="KW-0472">Membrane</keyword>
<keyword evidence="1" id="KW-1133">Transmembrane helix</keyword>
<evidence type="ECO:0000256" key="1">
    <source>
        <dbReference type="SAM" id="Phobius"/>
    </source>
</evidence>
<dbReference type="AlphaFoldDB" id="A0A1I3A853"/>
<accession>A0A1I3A853</accession>
<dbReference type="Proteomes" id="UP000199666">
    <property type="component" value="Unassembled WGS sequence"/>
</dbReference>
<sequence length="182" mass="21366">MKKEWIPLMIKTGKLKMEFTDLLTHYLIVFFLLIPLALNVFYFIQKHVFHNYQGVRNPDETFILTLSFGLIAVLFYFIQNNRLKFKIIETNLSTENIRAVIKQTAQTLEWHLEINNDKMVIARTHPKWWTGSWGEQITIIIDNPRIMINSICDPNKKTSVVSMGRNKKNVNNLIENIKSATK</sequence>
<organism evidence="2 3">
    <name type="scientific">Pedobacter insulae</name>
    <dbReference type="NCBI Taxonomy" id="414048"/>
    <lineage>
        <taxon>Bacteria</taxon>
        <taxon>Pseudomonadati</taxon>
        <taxon>Bacteroidota</taxon>
        <taxon>Sphingobacteriia</taxon>
        <taxon>Sphingobacteriales</taxon>
        <taxon>Sphingobacteriaceae</taxon>
        <taxon>Pedobacter</taxon>
    </lineage>
</organism>
<evidence type="ECO:0000313" key="2">
    <source>
        <dbReference type="EMBL" id="SFH46287.1"/>
    </source>
</evidence>
<name>A0A1I3A853_9SPHI</name>
<keyword evidence="1" id="KW-0812">Transmembrane</keyword>
<dbReference type="RefSeq" id="WP_090997597.1">
    <property type="nucleotide sequence ID" value="NZ_FOPP01000013.1"/>
</dbReference>
<keyword evidence="3" id="KW-1185">Reference proteome</keyword>
<feature type="transmembrane region" description="Helical" evidence="1">
    <location>
        <begin position="21"/>
        <end position="42"/>
    </location>
</feature>
<feature type="transmembrane region" description="Helical" evidence="1">
    <location>
        <begin position="62"/>
        <end position="78"/>
    </location>
</feature>
<dbReference type="EMBL" id="FOPP01000013">
    <property type="protein sequence ID" value="SFH46287.1"/>
    <property type="molecule type" value="Genomic_DNA"/>
</dbReference>
<proteinExistence type="predicted"/>
<dbReference type="OrthoDB" id="771329at2"/>